<dbReference type="Proteomes" id="UP000251647">
    <property type="component" value="Unassembled WGS sequence"/>
</dbReference>
<organism evidence="1 2">
    <name type="scientific">Photobacterium damselae</name>
    <dbReference type="NCBI Taxonomy" id="38293"/>
    <lineage>
        <taxon>Bacteria</taxon>
        <taxon>Pseudomonadati</taxon>
        <taxon>Pseudomonadota</taxon>
        <taxon>Gammaproteobacteria</taxon>
        <taxon>Vibrionales</taxon>
        <taxon>Vibrionaceae</taxon>
        <taxon>Photobacterium</taxon>
    </lineage>
</organism>
<accession>A0A2T3Q252</accession>
<reference evidence="1 2" key="1">
    <citation type="submission" date="2018-06" db="EMBL/GenBank/DDBJ databases">
        <authorList>
            <consortium name="Pathogen Informatics"/>
            <person name="Doyle S."/>
        </authorList>
    </citation>
    <scope>NUCLEOTIDE SEQUENCE [LARGE SCALE GENOMIC DNA]</scope>
    <source>
        <strain evidence="1 2">NCTC11647</strain>
    </source>
</reference>
<name>A0A2T3Q252_PHODM</name>
<proteinExistence type="predicted"/>
<protein>
    <submittedName>
        <fullName evidence="1">Uncharacterized protein</fullName>
    </submittedName>
</protein>
<dbReference type="OrthoDB" id="9995812at2"/>
<dbReference type="AlphaFoldDB" id="A0A2T3Q252"/>
<dbReference type="EMBL" id="UATL01000008">
    <property type="protein sequence ID" value="SPY46063.1"/>
    <property type="molecule type" value="Genomic_DNA"/>
</dbReference>
<dbReference type="RefSeq" id="WP_036766491.1">
    <property type="nucleotide sequence ID" value="NZ_PYOG01000088.1"/>
</dbReference>
<sequence length="128" mass="14567">MKILLTLLPLTLLSVSTASIAKPELDTVVAPHTDFMINLVGKAREANCQVPFTQAEREHLSTDLMVVIGGSFKQWVDPNEFPAFLDVINATMSCDSEVWVRDMKHQLINSLEFKAKLKQRRQRPYRIL</sequence>
<gene>
    <name evidence="1" type="ORF">NCTC11647_04409</name>
</gene>
<evidence type="ECO:0000313" key="2">
    <source>
        <dbReference type="Proteomes" id="UP000251647"/>
    </source>
</evidence>
<evidence type="ECO:0000313" key="1">
    <source>
        <dbReference type="EMBL" id="SPY46063.1"/>
    </source>
</evidence>